<name>A0A915DFT0_9BILA</name>
<proteinExistence type="predicted"/>
<dbReference type="AlphaFoldDB" id="A0A915DFT0"/>
<organism evidence="1 2">
    <name type="scientific">Ditylenchus dipsaci</name>
    <dbReference type="NCBI Taxonomy" id="166011"/>
    <lineage>
        <taxon>Eukaryota</taxon>
        <taxon>Metazoa</taxon>
        <taxon>Ecdysozoa</taxon>
        <taxon>Nematoda</taxon>
        <taxon>Chromadorea</taxon>
        <taxon>Rhabditida</taxon>
        <taxon>Tylenchina</taxon>
        <taxon>Tylenchomorpha</taxon>
        <taxon>Sphaerularioidea</taxon>
        <taxon>Anguinidae</taxon>
        <taxon>Anguininae</taxon>
        <taxon>Ditylenchus</taxon>
    </lineage>
</organism>
<keyword evidence="1" id="KW-1185">Reference proteome</keyword>
<protein>
    <submittedName>
        <fullName evidence="2">Transposase</fullName>
    </submittedName>
</protein>
<dbReference type="Proteomes" id="UP000887574">
    <property type="component" value="Unplaced"/>
</dbReference>
<accession>A0A915DFT0</accession>
<evidence type="ECO:0000313" key="2">
    <source>
        <dbReference type="WBParaSite" id="jg19422"/>
    </source>
</evidence>
<evidence type="ECO:0000313" key="1">
    <source>
        <dbReference type="Proteomes" id="UP000887574"/>
    </source>
</evidence>
<dbReference type="WBParaSite" id="jg19422">
    <property type="protein sequence ID" value="jg19422"/>
    <property type="gene ID" value="jg19422"/>
</dbReference>
<reference evidence="2" key="1">
    <citation type="submission" date="2022-11" db="UniProtKB">
        <authorList>
            <consortium name="WormBaseParasite"/>
        </authorList>
    </citation>
    <scope>IDENTIFICATION</scope>
</reference>
<sequence length="203" mass="23028">MGDGDKTISAAAVNIWGSIKRAMCFAHVKMNLTKKLRPKTMDNARQAISEDVAFLQLASSPNEFDRAAQLLKREWQTRYAGQYRILEVLCLLFQGVDRLTFEWLVEGFSPYASTNNGLESKNGVLKKITFRKKLSVNDFLLMVEKTMNLWSVQPENQVPSILPSISPSLYQEAYRLKQENRSVLDVLVDGVKIQCQLSSHQAL</sequence>